<keyword evidence="2" id="KW-1185">Reference proteome</keyword>
<sequence>MTDEKVRENRLRRMADRQGLRLVKSRSRDEMAMDYGLYGLIDIQTNGTVFPPLAGRWICTETLDEIEKYLSRPAEVE</sequence>
<protein>
    <submittedName>
        <fullName evidence="1">Uncharacterized protein</fullName>
    </submittedName>
</protein>
<evidence type="ECO:0000313" key="1">
    <source>
        <dbReference type="EMBL" id="OQP87597.1"/>
    </source>
</evidence>
<proteinExistence type="predicted"/>
<reference evidence="1 2" key="1">
    <citation type="journal article" date="2017" name="Antonie Van Leeuwenhoek">
        <title>Rhizobium rhizosphaerae sp. nov., a novel species isolated from rice rhizosphere.</title>
        <authorList>
            <person name="Zhao J.J."/>
            <person name="Zhang J."/>
            <person name="Zhang R.J."/>
            <person name="Zhang C.W."/>
            <person name="Yin H.Q."/>
            <person name="Zhang X.X."/>
        </authorList>
    </citation>
    <scope>NUCLEOTIDE SEQUENCE [LARGE SCALE GENOMIC DNA]</scope>
    <source>
        <strain evidence="1 2">RD15</strain>
    </source>
</reference>
<dbReference type="EMBL" id="MSPX01000002">
    <property type="protein sequence ID" value="OQP87597.1"/>
    <property type="molecule type" value="Genomic_DNA"/>
</dbReference>
<name>A0ABX3PGT4_9HYPH</name>
<dbReference type="Proteomes" id="UP000192652">
    <property type="component" value="Unassembled WGS sequence"/>
</dbReference>
<gene>
    <name evidence="1" type="ORF">BTR14_03245</name>
</gene>
<evidence type="ECO:0000313" key="2">
    <source>
        <dbReference type="Proteomes" id="UP000192652"/>
    </source>
</evidence>
<accession>A0ABX3PGT4</accession>
<dbReference type="RefSeq" id="WP_139790435.1">
    <property type="nucleotide sequence ID" value="NZ_MSPX01000002.1"/>
</dbReference>
<organism evidence="1 2">
    <name type="scientific">Xaviernesmea rhizosphaerae</name>
    <dbReference type="NCBI Taxonomy" id="1672749"/>
    <lineage>
        <taxon>Bacteria</taxon>
        <taxon>Pseudomonadati</taxon>
        <taxon>Pseudomonadota</taxon>
        <taxon>Alphaproteobacteria</taxon>
        <taxon>Hyphomicrobiales</taxon>
        <taxon>Rhizobiaceae</taxon>
        <taxon>Rhizobium/Agrobacterium group</taxon>
        <taxon>Xaviernesmea</taxon>
    </lineage>
</organism>
<comment type="caution">
    <text evidence="1">The sequence shown here is derived from an EMBL/GenBank/DDBJ whole genome shotgun (WGS) entry which is preliminary data.</text>
</comment>